<proteinExistence type="predicted"/>
<gene>
    <name evidence="1" type="ORF">LCGC14_0244250</name>
</gene>
<dbReference type="AlphaFoldDB" id="A0A0F9XB26"/>
<sequence length="106" mass="12193">MNESQLHEIHSKSTLNRHAIEASNQVGCFCCERIWDPLDFPIKEWIDDTPFLSRMPDAGMHGNATALCPFCGIDSVIAKLSVGEITHYMLGKMQEFWFGLRKRHER</sequence>
<dbReference type="EMBL" id="LAZR01000125">
    <property type="protein sequence ID" value="KKN88818.1"/>
    <property type="molecule type" value="Genomic_DNA"/>
</dbReference>
<organism evidence="1">
    <name type="scientific">marine sediment metagenome</name>
    <dbReference type="NCBI Taxonomy" id="412755"/>
    <lineage>
        <taxon>unclassified sequences</taxon>
        <taxon>metagenomes</taxon>
        <taxon>ecological metagenomes</taxon>
    </lineage>
</organism>
<comment type="caution">
    <text evidence="1">The sequence shown here is derived from an EMBL/GenBank/DDBJ whole genome shotgun (WGS) entry which is preliminary data.</text>
</comment>
<protein>
    <recommendedName>
        <fullName evidence="2">Cytoplasmic protein</fullName>
    </recommendedName>
</protein>
<evidence type="ECO:0008006" key="2">
    <source>
        <dbReference type="Google" id="ProtNLM"/>
    </source>
</evidence>
<reference evidence="1" key="1">
    <citation type="journal article" date="2015" name="Nature">
        <title>Complex archaea that bridge the gap between prokaryotes and eukaryotes.</title>
        <authorList>
            <person name="Spang A."/>
            <person name="Saw J.H."/>
            <person name="Jorgensen S.L."/>
            <person name="Zaremba-Niedzwiedzka K."/>
            <person name="Martijn J."/>
            <person name="Lind A.E."/>
            <person name="van Eijk R."/>
            <person name="Schleper C."/>
            <person name="Guy L."/>
            <person name="Ettema T.J."/>
        </authorList>
    </citation>
    <scope>NUCLEOTIDE SEQUENCE</scope>
</reference>
<accession>A0A0F9XB26</accession>
<evidence type="ECO:0000313" key="1">
    <source>
        <dbReference type="EMBL" id="KKN88818.1"/>
    </source>
</evidence>
<name>A0A0F9XB26_9ZZZZ</name>